<dbReference type="Pfam" id="PF07731">
    <property type="entry name" value="Cu-oxidase_2"/>
    <property type="match status" value="1"/>
</dbReference>
<dbReference type="SUPFAM" id="SSF49503">
    <property type="entry name" value="Cupredoxins"/>
    <property type="match status" value="1"/>
</dbReference>
<dbReference type="GO" id="GO:0005507">
    <property type="term" value="F:copper ion binding"/>
    <property type="evidence" value="ECO:0007669"/>
    <property type="project" value="InterPro"/>
</dbReference>
<dbReference type="InterPro" id="IPR045087">
    <property type="entry name" value="Cu-oxidase_fam"/>
</dbReference>
<name>A0A438KK33_VITVI</name>
<dbReference type="Gene3D" id="2.60.40.420">
    <property type="entry name" value="Cupredoxins - blue copper proteins"/>
    <property type="match status" value="1"/>
</dbReference>
<gene>
    <name evidence="3" type="primary">ASO_1</name>
    <name evidence="3" type="ORF">CK203_001839</name>
</gene>
<dbReference type="PANTHER" id="PTHR11709:SF218">
    <property type="entry name" value="L-ASCORBATE OXIDASE"/>
    <property type="match status" value="1"/>
</dbReference>
<dbReference type="AlphaFoldDB" id="A0A438KK33"/>
<comment type="similarity">
    <text evidence="1">Belongs to the multicopper oxidase family.</text>
</comment>
<dbReference type="PANTHER" id="PTHR11709">
    <property type="entry name" value="MULTI-COPPER OXIDASE"/>
    <property type="match status" value="1"/>
</dbReference>
<dbReference type="Proteomes" id="UP000288805">
    <property type="component" value="Unassembled WGS sequence"/>
</dbReference>
<evidence type="ECO:0000256" key="1">
    <source>
        <dbReference type="ARBA" id="ARBA00010609"/>
    </source>
</evidence>
<evidence type="ECO:0000313" key="3">
    <source>
        <dbReference type="EMBL" id="RVX21572.1"/>
    </source>
</evidence>
<evidence type="ECO:0000313" key="4">
    <source>
        <dbReference type="Proteomes" id="UP000288805"/>
    </source>
</evidence>
<proteinExistence type="inferred from homology"/>
<dbReference type="GO" id="GO:0016491">
    <property type="term" value="F:oxidoreductase activity"/>
    <property type="evidence" value="ECO:0007669"/>
    <property type="project" value="InterPro"/>
</dbReference>
<evidence type="ECO:0000259" key="2">
    <source>
        <dbReference type="Pfam" id="PF07731"/>
    </source>
</evidence>
<accession>A0A438KK33</accession>
<feature type="domain" description="Plastocyanin-like" evidence="2">
    <location>
        <begin position="8"/>
        <end position="63"/>
    </location>
</feature>
<protein>
    <submittedName>
        <fullName evidence="3">L-ascorbate oxidase</fullName>
    </submittedName>
</protein>
<dbReference type="InterPro" id="IPR008972">
    <property type="entry name" value="Cupredoxin"/>
</dbReference>
<comment type="caution">
    <text evidence="3">The sequence shown here is derived from an EMBL/GenBank/DDBJ whole genome shotgun (WGS) entry which is preliminary data.</text>
</comment>
<organism evidence="3 4">
    <name type="scientific">Vitis vinifera</name>
    <name type="common">Grape</name>
    <dbReference type="NCBI Taxonomy" id="29760"/>
    <lineage>
        <taxon>Eukaryota</taxon>
        <taxon>Viridiplantae</taxon>
        <taxon>Streptophyta</taxon>
        <taxon>Embryophyta</taxon>
        <taxon>Tracheophyta</taxon>
        <taxon>Spermatophyta</taxon>
        <taxon>Magnoliopsida</taxon>
        <taxon>eudicotyledons</taxon>
        <taxon>Gunneridae</taxon>
        <taxon>Pentapetalae</taxon>
        <taxon>rosids</taxon>
        <taxon>Vitales</taxon>
        <taxon>Vitaceae</taxon>
        <taxon>Viteae</taxon>
        <taxon>Vitis</taxon>
    </lineage>
</organism>
<dbReference type="InterPro" id="IPR011706">
    <property type="entry name" value="Cu-oxidase_C"/>
</dbReference>
<reference evidence="3 4" key="1">
    <citation type="journal article" date="2018" name="PLoS Genet.">
        <title>Population sequencing reveals clonal diversity and ancestral inbreeding in the grapevine cultivar Chardonnay.</title>
        <authorList>
            <person name="Roach M.J."/>
            <person name="Johnson D.L."/>
            <person name="Bohlmann J."/>
            <person name="van Vuuren H.J."/>
            <person name="Jones S.J."/>
            <person name="Pretorius I.S."/>
            <person name="Schmidt S.A."/>
            <person name="Borneman A.R."/>
        </authorList>
    </citation>
    <scope>NUCLEOTIDE SEQUENCE [LARGE SCALE GENOMIC DNA]</scope>
    <source>
        <strain evidence="4">cv. Chardonnay</strain>
        <tissue evidence="3">Leaf</tissue>
    </source>
</reference>
<sequence>MLFKRTLILGYGEGTFNMSSDPRTYNLINPIMKNTTPIHPYGWTALRFRSDNPGAWAFHCHISLISIWVWELFLKKEWRGWESCLHLSWVAVKPRVLAVGHNFSSLLSTN</sequence>
<dbReference type="EMBL" id="QGNW01000005">
    <property type="protein sequence ID" value="RVX21572.1"/>
    <property type="molecule type" value="Genomic_DNA"/>
</dbReference>